<reference evidence="3 4" key="1">
    <citation type="submission" date="2021-01" db="EMBL/GenBank/DDBJ databases">
        <title>Whole genome shotgun sequence of Actinoplanes couchii NBRC 106145.</title>
        <authorList>
            <person name="Komaki H."/>
            <person name="Tamura T."/>
        </authorList>
    </citation>
    <scope>NUCLEOTIDE SEQUENCE [LARGE SCALE GENOMIC DNA]</scope>
    <source>
        <strain evidence="3 4">NBRC 106145</strain>
    </source>
</reference>
<feature type="transmembrane region" description="Helical" evidence="2">
    <location>
        <begin position="113"/>
        <end position="137"/>
    </location>
</feature>
<comment type="caution">
    <text evidence="3">The sequence shown here is derived from an EMBL/GenBank/DDBJ whole genome shotgun (WGS) entry which is preliminary data.</text>
</comment>
<feature type="transmembrane region" description="Helical" evidence="2">
    <location>
        <begin position="189"/>
        <end position="214"/>
    </location>
</feature>
<evidence type="ECO:0008006" key="5">
    <source>
        <dbReference type="Google" id="ProtNLM"/>
    </source>
</evidence>
<accession>A0ABQ3XLY5</accession>
<protein>
    <recommendedName>
        <fullName evidence="5">Integral membrane protein</fullName>
    </recommendedName>
</protein>
<keyword evidence="2" id="KW-0812">Transmembrane</keyword>
<keyword evidence="2" id="KW-1133">Transmembrane helix</keyword>
<keyword evidence="4" id="KW-1185">Reference proteome</keyword>
<feature type="transmembrane region" description="Helical" evidence="2">
    <location>
        <begin position="226"/>
        <end position="245"/>
    </location>
</feature>
<feature type="transmembrane region" description="Helical" evidence="2">
    <location>
        <begin position="40"/>
        <end position="61"/>
    </location>
</feature>
<dbReference type="EMBL" id="BOMG01000097">
    <property type="protein sequence ID" value="GID59522.1"/>
    <property type="molecule type" value="Genomic_DNA"/>
</dbReference>
<evidence type="ECO:0000256" key="1">
    <source>
        <dbReference type="SAM" id="MobiDB-lite"/>
    </source>
</evidence>
<feature type="transmembrane region" description="Helical" evidence="2">
    <location>
        <begin position="283"/>
        <end position="304"/>
    </location>
</feature>
<gene>
    <name evidence="3" type="ORF">Aco03nite_079260</name>
</gene>
<proteinExistence type="predicted"/>
<name>A0ABQ3XLY5_9ACTN</name>
<feature type="transmembrane region" description="Helical" evidence="2">
    <location>
        <begin position="257"/>
        <end position="277"/>
    </location>
</feature>
<evidence type="ECO:0000313" key="4">
    <source>
        <dbReference type="Proteomes" id="UP000612282"/>
    </source>
</evidence>
<feature type="transmembrane region" description="Helical" evidence="2">
    <location>
        <begin position="81"/>
        <end position="101"/>
    </location>
</feature>
<dbReference type="RefSeq" id="WP_203805673.1">
    <property type="nucleotide sequence ID" value="NZ_BAAAQE010000112.1"/>
</dbReference>
<organism evidence="3 4">
    <name type="scientific">Actinoplanes couchii</name>
    <dbReference type="NCBI Taxonomy" id="403638"/>
    <lineage>
        <taxon>Bacteria</taxon>
        <taxon>Bacillati</taxon>
        <taxon>Actinomycetota</taxon>
        <taxon>Actinomycetes</taxon>
        <taxon>Micromonosporales</taxon>
        <taxon>Micromonosporaceae</taxon>
        <taxon>Actinoplanes</taxon>
    </lineage>
</organism>
<sequence>MRHSFPEPTAQPPAWTPSLPEFDDSYVPPQRTSDAPGKPAMHILISLVAVAGGIIAAIAGVRLADGGEPWSSLRDLLRGDGYLILLLSVAWLLIGAVLHTPRARRRDANVKDGWLVTGGLLVHHAVVGVVAVPLAAISPPVIHAGRNEADPGIMYPIMLGAVLIVPSLIAACGGFFLRTGTDGEDAVGITAALTMTLVWAVGWVSAAAIVGMIAGHDVLVIPADGLPIVAVGVALAVPSLVAAACSRARWTSMLWDAVTPARLVVGAAALILVTVVVAQSARYVPGAGILVFAILGLPAAYIHLLRRSWRPAPAPAIDRDHPSD</sequence>
<feature type="transmembrane region" description="Helical" evidence="2">
    <location>
        <begin position="157"/>
        <end position="177"/>
    </location>
</feature>
<feature type="region of interest" description="Disordered" evidence="1">
    <location>
        <begin position="1"/>
        <end position="34"/>
    </location>
</feature>
<evidence type="ECO:0000256" key="2">
    <source>
        <dbReference type="SAM" id="Phobius"/>
    </source>
</evidence>
<keyword evidence="2" id="KW-0472">Membrane</keyword>
<dbReference type="Proteomes" id="UP000612282">
    <property type="component" value="Unassembled WGS sequence"/>
</dbReference>
<evidence type="ECO:0000313" key="3">
    <source>
        <dbReference type="EMBL" id="GID59522.1"/>
    </source>
</evidence>